<keyword evidence="2" id="KW-0808">Transferase</keyword>
<proteinExistence type="predicted"/>
<evidence type="ECO:0000259" key="1">
    <source>
        <dbReference type="Pfam" id="PF13847"/>
    </source>
</evidence>
<dbReference type="InterPro" id="IPR025714">
    <property type="entry name" value="Methyltranfer_dom"/>
</dbReference>
<dbReference type="GO" id="GO:0008168">
    <property type="term" value="F:methyltransferase activity"/>
    <property type="evidence" value="ECO:0007669"/>
    <property type="project" value="UniProtKB-KW"/>
</dbReference>
<comment type="caution">
    <text evidence="2">The sequence shown here is derived from an EMBL/GenBank/DDBJ whole genome shotgun (WGS) entry which is preliminary data.</text>
</comment>
<reference evidence="2" key="1">
    <citation type="journal article" date="2023" name="Phytobiomes J">
        <title>Deciphering the key players within the bacterial microbiota associated with aerial crown gall tumors on rhododendron: Insights into the gallobiome.</title>
        <authorList>
            <person name="Kuzmanovic N."/>
            <person name="Nesme J."/>
            <person name="Wolf J."/>
            <person name="Neumann-Schaal M."/>
            <person name="Petersen J."/>
            <person name="Fernandez-Gnecco G."/>
            <person name="Sproeer C."/>
            <person name="Bunk B."/>
            <person name="Overmann J."/>
            <person name="Sorensen S.J."/>
            <person name="Idczak E."/>
            <person name="Smalla K."/>
        </authorList>
    </citation>
    <scope>NUCLEOTIDE SEQUENCE</scope>
    <source>
        <strain evidence="2">Rho-11.1</strain>
    </source>
</reference>
<keyword evidence="2" id="KW-0489">Methyltransferase</keyword>
<dbReference type="CDD" id="cd02440">
    <property type="entry name" value="AdoMet_MTases"/>
    <property type="match status" value="1"/>
</dbReference>
<dbReference type="Pfam" id="PF13847">
    <property type="entry name" value="Methyltransf_31"/>
    <property type="match status" value="1"/>
</dbReference>
<sequence>MREDEKTSSYWEIYYKKEKVTNSRSSFAHFVLINCRNFKNLVDIGCGNGRDSFFFASHELNVIGIDNCVTAIEFCEKRTSREKIGNCTFLRSPIADVDVGEVLDQRGLNAADSVIYARFFLHAVDEESEDIFMRSAAKLVEKGALLCLEFRTIEDSLRFKFEPSHYRRYIDPRAIAQKATDLGMQTRFFEEGENLAAHKTENPYVARFIFDRGA</sequence>
<organism evidence="2">
    <name type="scientific">Agrobacterium rosae</name>
    <dbReference type="NCBI Taxonomy" id="1972867"/>
    <lineage>
        <taxon>Bacteria</taxon>
        <taxon>Pseudomonadati</taxon>
        <taxon>Pseudomonadota</taxon>
        <taxon>Alphaproteobacteria</taxon>
        <taxon>Hyphomicrobiales</taxon>
        <taxon>Rhizobiaceae</taxon>
        <taxon>Rhizobium/Agrobacterium group</taxon>
        <taxon>Agrobacterium</taxon>
    </lineage>
</organism>
<dbReference type="EMBL" id="JAVRAF010000032">
    <property type="protein sequence ID" value="MDX8305838.1"/>
    <property type="molecule type" value="Genomic_DNA"/>
</dbReference>
<dbReference type="AlphaFoldDB" id="A0AAW9FSS2"/>
<protein>
    <submittedName>
        <fullName evidence="2">Class I SAM-dependent methyltransferase</fullName>
        <ecNumber evidence="2">2.1.-.-</ecNumber>
    </submittedName>
</protein>
<name>A0AAW9FSS2_9HYPH</name>
<evidence type="ECO:0000313" key="2">
    <source>
        <dbReference type="EMBL" id="MDX8305838.1"/>
    </source>
</evidence>
<gene>
    <name evidence="2" type="ORF">RMR22_26825</name>
</gene>
<dbReference type="EC" id="2.1.-.-" evidence="2"/>
<dbReference type="RefSeq" id="WP_320203889.1">
    <property type="nucleotide sequence ID" value="NZ_CP192782.1"/>
</dbReference>
<feature type="domain" description="Methyltransferase" evidence="1">
    <location>
        <begin position="40"/>
        <end position="141"/>
    </location>
</feature>
<dbReference type="Gene3D" id="3.40.50.150">
    <property type="entry name" value="Vaccinia Virus protein VP39"/>
    <property type="match status" value="1"/>
</dbReference>
<dbReference type="GO" id="GO:0032259">
    <property type="term" value="P:methylation"/>
    <property type="evidence" value="ECO:0007669"/>
    <property type="project" value="UniProtKB-KW"/>
</dbReference>
<accession>A0AAW9FSS2</accession>
<dbReference type="InterPro" id="IPR029063">
    <property type="entry name" value="SAM-dependent_MTases_sf"/>
</dbReference>
<dbReference type="SUPFAM" id="SSF53335">
    <property type="entry name" value="S-adenosyl-L-methionine-dependent methyltransferases"/>
    <property type="match status" value="1"/>
</dbReference>